<dbReference type="InterPro" id="IPR011992">
    <property type="entry name" value="EF-hand-dom_pair"/>
</dbReference>
<dbReference type="PANTHER" id="PTHR37984:SF5">
    <property type="entry name" value="PROTEIN NYNRIN-LIKE"/>
    <property type="match status" value="1"/>
</dbReference>
<dbReference type="GO" id="GO:0005509">
    <property type="term" value="F:calcium ion binding"/>
    <property type="evidence" value="ECO:0007669"/>
    <property type="project" value="InterPro"/>
</dbReference>
<dbReference type="Gene3D" id="1.10.238.10">
    <property type="entry name" value="EF-hand"/>
    <property type="match status" value="1"/>
</dbReference>
<dbReference type="SUPFAM" id="SSF47473">
    <property type="entry name" value="EF-hand"/>
    <property type="match status" value="1"/>
</dbReference>
<reference evidence="4 5" key="1">
    <citation type="journal article" date="2022" name="Nat. Plants">
        <title>Genomes of leafy and leafless Platanthera orchids illuminate the evolution of mycoheterotrophy.</title>
        <authorList>
            <person name="Li M.H."/>
            <person name="Liu K.W."/>
            <person name="Li Z."/>
            <person name="Lu H.C."/>
            <person name="Ye Q.L."/>
            <person name="Zhang D."/>
            <person name="Wang J.Y."/>
            <person name="Li Y.F."/>
            <person name="Zhong Z.M."/>
            <person name="Liu X."/>
            <person name="Yu X."/>
            <person name="Liu D.K."/>
            <person name="Tu X.D."/>
            <person name="Liu B."/>
            <person name="Hao Y."/>
            <person name="Liao X.Y."/>
            <person name="Jiang Y.T."/>
            <person name="Sun W.H."/>
            <person name="Chen J."/>
            <person name="Chen Y.Q."/>
            <person name="Ai Y."/>
            <person name="Zhai J.W."/>
            <person name="Wu S.S."/>
            <person name="Zhou Z."/>
            <person name="Hsiao Y.Y."/>
            <person name="Wu W.L."/>
            <person name="Chen Y.Y."/>
            <person name="Lin Y.F."/>
            <person name="Hsu J.L."/>
            <person name="Li C.Y."/>
            <person name="Wang Z.W."/>
            <person name="Zhao X."/>
            <person name="Zhong W.Y."/>
            <person name="Ma X.K."/>
            <person name="Ma L."/>
            <person name="Huang J."/>
            <person name="Chen G.Z."/>
            <person name="Huang M.Z."/>
            <person name="Huang L."/>
            <person name="Peng D.H."/>
            <person name="Luo Y.B."/>
            <person name="Zou S.Q."/>
            <person name="Chen S.P."/>
            <person name="Lan S."/>
            <person name="Tsai W.C."/>
            <person name="Van de Peer Y."/>
            <person name="Liu Z.J."/>
        </authorList>
    </citation>
    <scope>NUCLEOTIDE SEQUENCE [LARGE SCALE GENOMIC DNA]</scope>
    <source>
        <strain evidence="4">Lor287</strain>
    </source>
</reference>
<feature type="compositionally biased region" description="Basic residues" evidence="1">
    <location>
        <begin position="588"/>
        <end position="598"/>
    </location>
</feature>
<dbReference type="SUPFAM" id="SSF53098">
    <property type="entry name" value="Ribonuclease H-like"/>
    <property type="match status" value="1"/>
</dbReference>
<dbReference type="GO" id="GO:0003676">
    <property type="term" value="F:nucleic acid binding"/>
    <property type="evidence" value="ECO:0007669"/>
    <property type="project" value="InterPro"/>
</dbReference>
<sequence>MTFFLKSPGKDTGHSAPASQTTNQGAYLVSSVGHLGPPSTSFSLPTIDDARYVGKSHPQPQVATSGQSASSSSTFPPHGQPQENLFNRLSPASQNTIPTIGPGRGYTTQPTVPDPFFQDPLPFLQSQWHPNHNTGFRPFANTGGPQNTPYFQPLLPQNSIPQTDGIAGIFPPQGSPGTVVARAFWEAFEKLHGFPASIISDRDPGFLSKLSYSSAYHPQTDVHTERVNRCLNQYLRLFVHENPRHWPKVLSWAEYFYNTTYHTSAGMTPYEAMYGRPSPTLVHHYRSTSSLQAIQADVHDRNQLLKQLKTNLLTAQQRIKQLADRSRRDAEFEVGDQVLATHDAIHHLPPTIRNNQPIHDILTILDERIVWINQKCVHQELIQWKGLPPEDRSWENSLTLSPQVRSQLRLKLDSNSSPLQDSEPSFTEKRPSGQTGAMSKGKAESHHSCGQLLHLRHANQKSDYPDDLYNCAADCPLVGRGGIAFLAGTISIDTGDIALHPSRRENTHPRGRNPKAESSVIETSQEPFTARRPAAGLLTPCPRLRGRKPTWWSIPAIIRERFPGFFLLPDKMLQIFAPFDADEEQKREKKKKKKKSKRWNMEKKQKEEETHALSNMQIAHEAAMAKMASDAENEVVAEHLSVEEVADIKQMFEKMNINKNGSISLEELKFGLHKLGNQIPDADAQILMQAASI</sequence>
<dbReference type="Gene3D" id="3.30.420.10">
    <property type="entry name" value="Ribonuclease H-like superfamily/Ribonuclease H"/>
    <property type="match status" value="1"/>
</dbReference>
<evidence type="ECO:0000313" key="5">
    <source>
        <dbReference type="Proteomes" id="UP001418222"/>
    </source>
</evidence>
<dbReference type="EMBL" id="JBBWWQ010000016">
    <property type="protein sequence ID" value="KAK8926410.1"/>
    <property type="molecule type" value="Genomic_DNA"/>
</dbReference>
<feature type="compositionally biased region" description="Basic and acidic residues" evidence="1">
    <location>
        <begin position="599"/>
        <end position="611"/>
    </location>
</feature>
<dbReference type="GO" id="GO:0015074">
    <property type="term" value="P:DNA integration"/>
    <property type="evidence" value="ECO:0007669"/>
    <property type="project" value="InterPro"/>
</dbReference>
<evidence type="ECO:0000313" key="4">
    <source>
        <dbReference type="EMBL" id="KAK8926410.1"/>
    </source>
</evidence>
<evidence type="ECO:0000256" key="1">
    <source>
        <dbReference type="SAM" id="MobiDB-lite"/>
    </source>
</evidence>
<feature type="region of interest" description="Disordered" evidence="1">
    <location>
        <begin position="1"/>
        <end position="20"/>
    </location>
</feature>
<name>A0AAP0B453_9ASPA</name>
<proteinExistence type="predicted"/>
<feature type="region of interest" description="Disordered" evidence="1">
    <location>
        <begin position="582"/>
        <end position="612"/>
    </location>
</feature>
<dbReference type="GO" id="GO:0016301">
    <property type="term" value="F:kinase activity"/>
    <property type="evidence" value="ECO:0007669"/>
    <property type="project" value="UniProtKB-KW"/>
</dbReference>
<feature type="domain" description="EF-hand" evidence="2">
    <location>
        <begin position="643"/>
        <end position="678"/>
    </location>
</feature>
<feature type="region of interest" description="Disordered" evidence="1">
    <location>
        <begin position="500"/>
        <end position="527"/>
    </location>
</feature>
<keyword evidence="4" id="KW-0808">Transferase</keyword>
<feature type="region of interest" description="Disordered" evidence="1">
    <location>
        <begin position="413"/>
        <end position="445"/>
    </location>
</feature>
<evidence type="ECO:0000259" key="3">
    <source>
        <dbReference type="PROSITE" id="PS50994"/>
    </source>
</evidence>
<dbReference type="InterPro" id="IPR012337">
    <property type="entry name" value="RNaseH-like_sf"/>
</dbReference>
<dbReference type="SMART" id="SM00054">
    <property type="entry name" value="EFh"/>
    <property type="match status" value="1"/>
</dbReference>
<feature type="compositionally biased region" description="Polar residues" evidence="1">
    <location>
        <begin position="413"/>
        <end position="425"/>
    </location>
</feature>
<keyword evidence="5" id="KW-1185">Reference proteome</keyword>
<evidence type="ECO:0000259" key="2">
    <source>
        <dbReference type="PROSITE" id="PS50222"/>
    </source>
</evidence>
<protein>
    <submittedName>
        <fullName evidence="4">Calcium-dependent protein kinase 8</fullName>
    </submittedName>
</protein>
<dbReference type="Proteomes" id="UP001418222">
    <property type="component" value="Unassembled WGS sequence"/>
</dbReference>
<keyword evidence="4" id="KW-0418">Kinase</keyword>
<gene>
    <name evidence="4" type="primary">CPK8</name>
    <name evidence="4" type="ORF">KSP39_PZI018810</name>
</gene>
<dbReference type="CDD" id="cd00024">
    <property type="entry name" value="CD_CSD"/>
    <property type="match status" value="1"/>
</dbReference>
<dbReference type="AlphaFoldDB" id="A0AAP0B453"/>
<organism evidence="4 5">
    <name type="scientific">Platanthera zijinensis</name>
    <dbReference type="NCBI Taxonomy" id="2320716"/>
    <lineage>
        <taxon>Eukaryota</taxon>
        <taxon>Viridiplantae</taxon>
        <taxon>Streptophyta</taxon>
        <taxon>Embryophyta</taxon>
        <taxon>Tracheophyta</taxon>
        <taxon>Spermatophyta</taxon>
        <taxon>Magnoliopsida</taxon>
        <taxon>Liliopsida</taxon>
        <taxon>Asparagales</taxon>
        <taxon>Orchidaceae</taxon>
        <taxon>Orchidoideae</taxon>
        <taxon>Orchideae</taxon>
        <taxon>Orchidinae</taxon>
        <taxon>Platanthera</taxon>
    </lineage>
</organism>
<comment type="caution">
    <text evidence="4">The sequence shown here is derived from an EMBL/GenBank/DDBJ whole genome shotgun (WGS) entry which is preliminary data.</text>
</comment>
<feature type="compositionally biased region" description="Low complexity" evidence="1">
    <location>
        <begin position="63"/>
        <end position="74"/>
    </location>
</feature>
<feature type="domain" description="Integrase catalytic" evidence="3">
    <location>
        <begin position="209"/>
        <end position="277"/>
    </location>
</feature>
<dbReference type="PROSITE" id="PS50222">
    <property type="entry name" value="EF_HAND_2"/>
    <property type="match status" value="1"/>
</dbReference>
<dbReference type="InterPro" id="IPR002048">
    <property type="entry name" value="EF_hand_dom"/>
</dbReference>
<dbReference type="PROSITE" id="PS50994">
    <property type="entry name" value="INTEGRASE"/>
    <property type="match status" value="1"/>
</dbReference>
<dbReference type="InterPro" id="IPR050951">
    <property type="entry name" value="Retrovirus_Pol_polyprotein"/>
</dbReference>
<feature type="region of interest" description="Disordered" evidence="1">
    <location>
        <begin position="51"/>
        <end position="85"/>
    </location>
</feature>
<accession>A0AAP0B453</accession>
<dbReference type="InterPro" id="IPR001584">
    <property type="entry name" value="Integrase_cat-core"/>
</dbReference>
<dbReference type="InterPro" id="IPR036397">
    <property type="entry name" value="RNaseH_sf"/>
</dbReference>
<dbReference type="PANTHER" id="PTHR37984">
    <property type="entry name" value="PROTEIN CBG26694"/>
    <property type="match status" value="1"/>
</dbReference>